<evidence type="ECO:0000256" key="3">
    <source>
        <dbReference type="ARBA" id="ARBA00022692"/>
    </source>
</evidence>
<dbReference type="GO" id="GO:0016020">
    <property type="term" value="C:membrane"/>
    <property type="evidence" value="ECO:0007669"/>
    <property type="project" value="UniProtKB-SubCell"/>
</dbReference>
<protein>
    <submittedName>
        <fullName evidence="9">N amino acid transport system protein</fullName>
    </submittedName>
</protein>
<evidence type="ECO:0000313" key="9">
    <source>
        <dbReference type="EMBL" id="KAH9819890.1"/>
    </source>
</evidence>
<feature type="compositionally biased region" description="Basic and acidic residues" evidence="6">
    <location>
        <begin position="549"/>
        <end position="593"/>
    </location>
</feature>
<keyword evidence="10" id="KW-1185">Reference proteome</keyword>
<evidence type="ECO:0000256" key="5">
    <source>
        <dbReference type="ARBA" id="ARBA00023136"/>
    </source>
</evidence>
<keyword evidence="5 7" id="KW-0472">Membrane</keyword>
<feature type="compositionally biased region" description="Basic and acidic residues" evidence="6">
    <location>
        <begin position="526"/>
        <end position="537"/>
    </location>
</feature>
<name>A0A9W7VZ06_9PEZI</name>
<evidence type="ECO:0000256" key="2">
    <source>
        <dbReference type="ARBA" id="ARBA00008066"/>
    </source>
</evidence>
<evidence type="ECO:0000256" key="6">
    <source>
        <dbReference type="SAM" id="MobiDB-lite"/>
    </source>
</evidence>
<keyword evidence="4 7" id="KW-1133">Transmembrane helix</keyword>
<accession>A0A9W7VZ06</accession>
<organism evidence="9 10">
    <name type="scientific">Teratosphaeria destructans</name>
    <dbReference type="NCBI Taxonomy" id="418781"/>
    <lineage>
        <taxon>Eukaryota</taxon>
        <taxon>Fungi</taxon>
        <taxon>Dikarya</taxon>
        <taxon>Ascomycota</taxon>
        <taxon>Pezizomycotina</taxon>
        <taxon>Dothideomycetes</taxon>
        <taxon>Dothideomycetidae</taxon>
        <taxon>Mycosphaerellales</taxon>
        <taxon>Teratosphaeriaceae</taxon>
        <taxon>Teratosphaeria</taxon>
    </lineage>
</organism>
<feature type="domain" description="Amino acid transporter transmembrane" evidence="8">
    <location>
        <begin position="108"/>
        <end position="492"/>
    </location>
</feature>
<keyword evidence="3 7" id="KW-0812">Transmembrane</keyword>
<feature type="transmembrane region" description="Helical" evidence="7">
    <location>
        <begin position="139"/>
        <end position="161"/>
    </location>
</feature>
<dbReference type="OrthoDB" id="294730at2759"/>
<feature type="non-terminal residue" evidence="9">
    <location>
        <position position="1"/>
    </location>
</feature>
<dbReference type="FunFam" id="1.20.1740.10:FF:000039">
    <property type="entry name" value="Neutral amino acid transporter (Eurofung)"/>
    <property type="match status" value="1"/>
</dbReference>
<comment type="subcellular location">
    <subcellularLocation>
        <location evidence="1">Membrane</location>
        <topology evidence="1">Multi-pass membrane protein</topology>
    </subcellularLocation>
</comment>
<feature type="compositionally biased region" description="Basic and acidic residues" evidence="6">
    <location>
        <begin position="43"/>
        <end position="61"/>
    </location>
</feature>
<feature type="transmembrane region" description="Helical" evidence="7">
    <location>
        <begin position="468"/>
        <end position="491"/>
    </location>
</feature>
<feature type="region of interest" description="Disordered" evidence="6">
    <location>
        <begin position="43"/>
        <end position="99"/>
    </location>
</feature>
<dbReference type="PANTHER" id="PTHR22950">
    <property type="entry name" value="AMINO ACID TRANSPORTER"/>
    <property type="match status" value="1"/>
</dbReference>
<feature type="transmembrane region" description="Helical" evidence="7">
    <location>
        <begin position="114"/>
        <end position="133"/>
    </location>
</feature>
<feature type="transmembrane region" description="Helical" evidence="7">
    <location>
        <begin position="362"/>
        <end position="381"/>
    </location>
</feature>
<feature type="transmembrane region" description="Helical" evidence="7">
    <location>
        <begin position="402"/>
        <end position="423"/>
    </location>
</feature>
<evidence type="ECO:0000313" key="10">
    <source>
        <dbReference type="Proteomes" id="UP001138500"/>
    </source>
</evidence>
<reference evidence="9 10" key="2">
    <citation type="journal article" date="2021" name="Curr. Genet.">
        <title>Genetic response to nitrogen starvation in the aggressive Eucalyptus foliar pathogen Teratosphaeria destructans.</title>
        <authorList>
            <person name="Havenga M."/>
            <person name="Wingfield B.D."/>
            <person name="Wingfield M.J."/>
            <person name="Dreyer L.L."/>
            <person name="Roets F."/>
            <person name="Aylward J."/>
        </authorList>
    </citation>
    <scope>NUCLEOTIDE SEQUENCE [LARGE SCALE GENOMIC DNA]</scope>
    <source>
        <strain evidence="9">CMW44962</strain>
    </source>
</reference>
<feature type="transmembrane region" description="Helical" evidence="7">
    <location>
        <begin position="245"/>
        <end position="267"/>
    </location>
</feature>
<dbReference type="Pfam" id="PF01490">
    <property type="entry name" value="Aa_trans"/>
    <property type="match status" value="1"/>
</dbReference>
<feature type="compositionally biased region" description="Polar residues" evidence="6">
    <location>
        <begin position="507"/>
        <end position="525"/>
    </location>
</feature>
<feature type="transmembrane region" description="Helical" evidence="7">
    <location>
        <begin position="320"/>
        <end position="342"/>
    </location>
</feature>
<dbReference type="AlphaFoldDB" id="A0A9W7VZ06"/>
<sequence length="603" mass="65748">VDGWTVEEKACLYLDVCGSVGLEALERSCGIGLEAQVKRTFEDTGSKMEEDHKSSMTDGHDNTIGLRNDLEKQRVSNDPYPHGRRQSKHEGKADPFGDEEGAEVQYRTMTWWQAAMIMVAETISLGILSLPSVLASIGIVPGVILIAGLGLIATYTGYIFYQFKLEYPFVHNMADVGEVLLGAWGREILGAAQTIFLVFTMGSHVLTFTIALNAISQHATCTIVWSVVGLVLFLIFSLPRTLKKVSYLSIASFISIFAAVIITMIGVGIEQPDPVVQATVTVEFASAFASVTNIIFAYAGHVAFFSFISELRDPRDFPKALFFLQTCDIILYLVVAVVVYRYTGPDVASPALGSTGTTVKRVAYGIALPTIIIAGIIYAHVAAKYIYVRIFRGTRHMSKKTFLSVGSWLGIVLTLWIIAWVIAESIPVFNDLLGLISSLFASWFTYGLAGILWLYLNHGQWFSNGRKSALTVANLLILAMGAAICGIGLYATGTAIHDDAGSGSNPADFTPILSSPPQRLPYTTSDHNHQCQHERSRPASRRAAGQEDYVDKGLDAVEKKVGTSTGHEVDPNKMRSTNEKITDKARGMFEKATGKSVPEKMSN</sequence>
<feature type="transmembrane region" description="Helical" evidence="7">
    <location>
        <begin position="222"/>
        <end position="238"/>
    </location>
</feature>
<evidence type="ECO:0000259" key="8">
    <source>
        <dbReference type="Pfam" id="PF01490"/>
    </source>
</evidence>
<dbReference type="Gene3D" id="1.20.1740.10">
    <property type="entry name" value="Amino acid/polyamine transporter I"/>
    <property type="match status" value="1"/>
</dbReference>
<comment type="similarity">
    <text evidence="2">Belongs to the amino acid/polyamine transporter 2 family.</text>
</comment>
<proteinExistence type="inferred from homology"/>
<reference evidence="9 10" key="1">
    <citation type="journal article" date="2018" name="IMA Fungus">
        <title>IMA Genome-F 10: Nine draft genome sequences of Claviceps purpurea s.lat., including C. arundinis, C. humidiphila, and C. cf. spartinae, pseudomolecules for the pitch canker pathogen Fusarium circinatum, draft genome of Davidsoniella eucalypti, Grosmannia galeiformis, Quambalaria eucalypti, and Teratosphaeria destructans.</title>
        <authorList>
            <person name="Wingfield B.D."/>
            <person name="Liu M."/>
            <person name="Nguyen H.D."/>
            <person name="Lane F.A."/>
            <person name="Morgan S.W."/>
            <person name="De Vos L."/>
            <person name="Wilken P.M."/>
            <person name="Duong T.A."/>
            <person name="Aylward J."/>
            <person name="Coetzee M.P."/>
            <person name="Dadej K."/>
            <person name="De Beer Z.W."/>
            <person name="Findlay W."/>
            <person name="Havenga M."/>
            <person name="Kolarik M."/>
            <person name="Menzies J.G."/>
            <person name="Naidoo K."/>
            <person name="Pochopski O."/>
            <person name="Shoukouhi P."/>
            <person name="Santana Q.C."/>
            <person name="Seifert K.A."/>
            <person name="Soal N."/>
            <person name="Steenkamp E.T."/>
            <person name="Tatham C.T."/>
            <person name="van der Nest M.A."/>
            <person name="Wingfield M.J."/>
        </authorList>
    </citation>
    <scope>NUCLEOTIDE SEQUENCE [LARGE SCALE GENOMIC DNA]</scope>
    <source>
        <strain evidence="9">CMW44962</strain>
    </source>
</reference>
<dbReference type="EMBL" id="RIBY02002311">
    <property type="protein sequence ID" value="KAH9819890.1"/>
    <property type="molecule type" value="Genomic_DNA"/>
</dbReference>
<dbReference type="Proteomes" id="UP001138500">
    <property type="component" value="Unassembled WGS sequence"/>
</dbReference>
<evidence type="ECO:0000256" key="1">
    <source>
        <dbReference type="ARBA" id="ARBA00004141"/>
    </source>
</evidence>
<evidence type="ECO:0000256" key="4">
    <source>
        <dbReference type="ARBA" id="ARBA00022989"/>
    </source>
</evidence>
<comment type="caution">
    <text evidence="9">The sequence shown here is derived from an EMBL/GenBank/DDBJ whole genome shotgun (WGS) entry which is preliminary data.</text>
</comment>
<evidence type="ECO:0000256" key="7">
    <source>
        <dbReference type="SAM" id="Phobius"/>
    </source>
</evidence>
<feature type="transmembrane region" description="Helical" evidence="7">
    <location>
        <begin position="435"/>
        <end position="456"/>
    </location>
</feature>
<gene>
    <name evidence="9" type="ORF">Tdes44962_MAKER00879</name>
</gene>
<feature type="transmembrane region" description="Helical" evidence="7">
    <location>
        <begin position="287"/>
        <end position="308"/>
    </location>
</feature>
<feature type="region of interest" description="Disordered" evidence="6">
    <location>
        <begin position="507"/>
        <end position="603"/>
    </location>
</feature>
<dbReference type="InterPro" id="IPR013057">
    <property type="entry name" value="AA_transpt_TM"/>
</dbReference>
<dbReference type="GO" id="GO:0015179">
    <property type="term" value="F:L-amino acid transmembrane transporter activity"/>
    <property type="evidence" value="ECO:0007669"/>
    <property type="project" value="TreeGrafter"/>
</dbReference>
<dbReference type="PANTHER" id="PTHR22950:SF479">
    <property type="entry name" value="AMINO ACID TRANSPORTER (EUROFUNG)-RELATED"/>
    <property type="match status" value="1"/>
</dbReference>